<name>A0A167WV84_9AGAM</name>
<keyword evidence="1" id="KW-0812">Transmembrane</keyword>
<gene>
    <name evidence="2" type="ORF">FIBSPDRAFT_902756</name>
</gene>
<proteinExistence type="predicted"/>
<evidence type="ECO:0000313" key="3">
    <source>
        <dbReference type="Proteomes" id="UP000076532"/>
    </source>
</evidence>
<protein>
    <submittedName>
        <fullName evidence="2">Uncharacterized protein</fullName>
    </submittedName>
</protein>
<keyword evidence="1" id="KW-0472">Membrane</keyword>
<keyword evidence="3" id="KW-1185">Reference proteome</keyword>
<accession>A0A167WV84</accession>
<dbReference type="AlphaFoldDB" id="A0A167WV84"/>
<feature type="transmembrane region" description="Helical" evidence="1">
    <location>
        <begin position="48"/>
        <end position="72"/>
    </location>
</feature>
<reference evidence="2 3" key="1">
    <citation type="journal article" date="2016" name="Mol. Biol. Evol.">
        <title>Comparative Genomics of Early-Diverging Mushroom-Forming Fungi Provides Insights into the Origins of Lignocellulose Decay Capabilities.</title>
        <authorList>
            <person name="Nagy L.G."/>
            <person name="Riley R."/>
            <person name="Tritt A."/>
            <person name="Adam C."/>
            <person name="Daum C."/>
            <person name="Floudas D."/>
            <person name="Sun H."/>
            <person name="Yadav J.S."/>
            <person name="Pangilinan J."/>
            <person name="Larsson K.H."/>
            <person name="Matsuura K."/>
            <person name="Barry K."/>
            <person name="Labutti K."/>
            <person name="Kuo R."/>
            <person name="Ohm R.A."/>
            <person name="Bhattacharya S.S."/>
            <person name="Shirouzu T."/>
            <person name="Yoshinaga Y."/>
            <person name="Martin F.M."/>
            <person name="Grigoriev I.V."/>
            <person name="Hibbett D.S."/>
        </authorList>
    </citation>
    <scope>NUCLEOTIDE SEQUENCE [LARGE SCALE GENOMIC DNA]</scope>
    <source>
        <strain evidence="2 3">CBS 109695</strain>
    </source>
</reference>
<keyword evidence="1" id="KW-1133">Transmembrane helix</keyword>
<organism evidence="2 3">
    <name type="scientific">Athelia psychrophila</name>
    <dbReference type="NCBI Taxonomy" id="1759441"/>
    <lineage>
        <taxon>Eukaryota</taxon>
        <taxon>Fungi</taxon>
        <taxon>Dikarya</taxon>
        <taxon>Basidiomycota</taxon>
        <taxon>Agaricomycotina</taxon>
        <taxon>Agaricomycetes</taxon>
        <taxon>Agaricomycetidae</taxon>
        <taxon>Atheliales</taxon>
        <taxon>Atheliaceae</taxon>
        <taxon>Athelia</taxon>
    </lineage>
</organism>
<sequence length="112" mass="12920">MCRIHSKIKKPDPAIHKQTDLQMLFALSIVVWAKMAIDGHIMKHHDPATMLVTLILATNVAGHMCIACIYYLSPNVIQWNTDFSNDIFYIGLLAYWALYCIQHNNREDVLYD</sequence>
<evidence type="ECO:0000313" key="2">
    <source>
        <dbReference type="EMBL" id="KZP06520.1"/>
    </source>
</evidence>
<dbReference type="Proteomes" id="UP000076532">
    <property type="component" value="Unassembled WGS sequence"/>
</dbReference>
<evidence type="ECO:0000256" key="1">
    <source>
        <dbReference type="SAM" id="Phobius"/>
    </source>
</evidence>
<dbReference type="EMBL" id="KV417784">
    <property type="protein sequence ID" value="KZP06520.1"/>
    <property type="molecule type" value="Genomic_DNA"/>
</dbReference>